<reference evidence="1" key="2">
    <citation type="submission" date="2020-09" db="EMBL/GenBank/DDBJ databases">
        <authorList>
            <person name="Sun Q."/>
            <person name="Kim S."/>
        </authorList>
    </citation>
    <scope>NUCLEOTIDE SEQUENCE</scope>
    <source>
        <strain evidence="1">KCTC 23310</strain>
    </source>
</reference>
<gene>
    <name evidence="1" type="ORF">GCM10007315_01880</name>
</gene>
<dbReference type="InterPro" id="IPR024453">
    <property type="entry name" value="Peptidase_C92"/>
</dbReference>
<accession>A0A918WGH8</accession>
<name>A0A918WGH8_9RHOB</name>
<dbReference type="SUPFAM" id="SSF54001">
    <property type="entry name" value="Cysteine proteinases"/>
    <property type="match status" value="1"/>
</dbReference>
<proteinExistence type="predicted"/>
<evidence type="ECO:0000313" key="1">
    <source>
        <dbReference type="EMBL" id="GHC44334.1"/>
    </source>
</evidence>
<dbReference type="Pfam" id="PF05708">
    <property type="entry name" value="Peptidase_C92"/>
    <property type="match status" value="1"/>
</dbReference>
<keyword evidence="2" id="KW-1185">Reference proteome</keyword>
<dbReference type="InterPro" id="IPR038765">
    <property type="entry name" value="Papain-like_cys_pep_sf"/>
</dbReference>
<dbReference type="Gene3D" id="3.90.1720.10">
    <property type="entry name" value="endopeptidase domain like (from Nostoc punctiforme)"/>
    <property type="match status" value="1"/>
</dbReference>
<organism evidence="1 2">
    <name type="scientific">Neogemmobacter tilapiae</name>
    <dbReference type="NCBI Taxonomy" id="875041"/>
    <lineage>
        <taxon>Bacteria</taxon>
        <taxon>Pseudomonadati</taxon>
        <taxon>Pseudomonadota</taxon>
        <taxon>Alphaproteobacteria</taxon>
        <taxon>Rhodobacterales</taxon>
        <taxon>Paracoccaceae</taxon>
        <taxon>Neogemmobacter</taxon>
    </lineage>
</organism>
<dbReference type="AlphaFoldDB" id="A0A918WGH8"/>
<sequence length="230" mass="25205">MRRFLRNFLVALLALGGLGFGFLWATNVTAEDLRDLKRGDVIFQISGSGQSLAIMLASASLYSHVGIVDLNDAGQPVVLEAVGPVRETPLEDWISKGKARRVAVYRMEKMTEVQAQSVVTAARAHFGKGYDPYFYSSEDTLYCSELVQIAFRDGIGLTLGQSQRLGDLNLDNFAARAVIERRWKGHPLCADGRAGNAAECLALIRDEKLITPQAIADDPRMVPVFSNFAP</sequence>
<reference evidence="1" key="1">
    <citation type="journal article" date="2014" name="Int. J. Syst. Evol. Microbiol.">
        <title>Complete genome sequence of Corynebacterium casei LMG S-19264T (=DSM 44701T), isolated from a smear-ripened cheese.</title>
        <authorList>
            <consortium name="US DOE Joint Genome Institute (JGI-PGF)"/>
            <person name="Walter F."/>
            <person name="Albersmeier A."/>
            <person name="Kalinowski J."/>
            <person name="Ruckert C."/>
        </authorList>
    </citation>
    <scope>NUCLEOTIDE SEQUENCE</scope>
    <source>
        <strain evidence="1">KCTC 23310</strain>
    </source>
</reference>
<dbReference type="EMBL" id="BMYJ01000001">
    <property type="protein sequence ID" value="GHC44334.1"/>
    <property type="molecule type" value="Genomic_DNA"/>
</dbReference>
<dbReference type="RefSeq" id="WP_189409565.1">
    <property type="nucleotide sequence ID" value="NZ_BMYJ01000001.1"/>
</dbReference>
<evidence type="ECO:0000313" key="2">
    <source>
        <dbReference type="Proteomes" id="UP000638981"/>
    </source>
</evidence>
<protein>
    <recommendedName>
        <fullName evidence="3">YiiX family permuted papain-like enzyme</fullName>
    </recommendedName>
</protein>
<comment type="caution">
    <text evidence="1">The sequence shown here is derived from an EMBL/GenBank/DDBJ whole genome shotgun (WGS) entry which is preliminary data.</text>
</comment>
<dbReference type="Proteomes" id="UP000638981">
    <property type="component" value="Unassembled WGS sequence"/>
</dbReference>
<evidence type="ECO:0008006" key="3">
    <source>
        <dbReference type="Google" id="ProtNLM"/>
    </source>
</evidence>